<keyword evidence="6" id="KW-0997">Cell inner membrane</keyword>
<proteinExistence type="inferred from homology"/>
<evidence type="ECO:0000256" key="2">
    <source>
        <dbReference type="ARBA" id="ARBA00022475"/>
    </source>
</evidence>
<keyword evidence="6" id="KW-0973">c-di-GMP</keyword>
<reference evidence="8 9" key="1">
    <citation type="submission" date="2024-02" db="EMBL/GenBank/DDBJ databases">
        <title>Genome analysis and characterization of Microbaculum marinisediminis sp. nov., isolated from marine sediment.</title>
        <authorList>
            <person name="Du Z.-J."/>
            <person name="Ye Y.-Q."/>
            <person name="Zhang Z.-R."/>
            <person name="Yuan S.-M."/>
            <person name="Zhang X.-Y."/>
        </authorList>
    </citation>
    <scope>NUCLEOTIDE SEQUENCE [LARGE SCALE GENOMIC DNA]</scope>
    <source>
        <strain evidence="8 9">SDUM1044001</strain>
    </source>
</reference>
<dbReference type="GO" id="GO:0005886">
    <property type="term" value="C:plasma membrane"/>
    <property type="evidence" value="ECO:0007669"/>
    <property type="project" value="UniProtKB-SubCell"/>
</dbReference>
<dbReference type="Proteomes" id="UP001378188">
    <property type="component" value="Unassembled WGS sequence"/>
</dbReference>
<feature type="transmembrane region" description="Helical" evidence="6">
    <location>
        <begin position="803"/>
        <end position="825"/>
    </location>
</feature>
<keyword evidence="3 6" id="KW-0812">Transmembrane</keyword>
<evidence type="ECO:0000313" key="8">
    <source>
        <dbReference type="EMBL" id="MEJ8571574.1"/>
    </source>
</evidence>
<comment type="similarity">
    <text evidence="6">Belongs to the AcsB/BcsB family.</text>
</comment>
<dbReference type="InterPro" id="IPR018513">
    <property type="entry name" value="Cell_synthase_bac"/>
</dbReference>
<dbReference type="PANTHER" id="PTHR39083">
    <property type="entry name" value="CYCLIC DI-GMP-BINDING PROTEIN"/>
    <property type="match status" value="1"/>
</dbReference>
<comment type="subcellular location">
    <subcellularLocation>
        <location evidence="6">Cell inner membrane</location>
    </subcellularLocation>
    <subcellularLocation>
        <location evidence="1">Cell membrane</location>
        <topology evidence="1">Single-pass membrane protein</topology>
    </subcellularLocation>
</comment>
<feature type="chain" id="PRO_5043108686" description="Cyclic di-GMP-binding protein" evidence="6">
    <location>
        <begin position="29"/>
        <end position="832"/>
    </location>
</feature>
<dbReference type="Pfam" id="PF03170">
    <property type="entry name" value="BcsB"/>
    <property type="match status" value="1"/>
</dbReference>
<name>A0AAW9RD72_9HYPH</name>
<gene>
    <name evidence="8" type="ORF">V3328_08825</name>
</gene>
<keyword evidence="5 6" id="KW-0472">Membrane</keyword>
<evidence type="ECO:0000313" key="9">
    <source>
        <dbReference type="Proteomes" id="UP001378188"/>
    </source>
</evidence>
<keyword evidence="4 6" id="KW-1133">Transmembrane helix</keyword>
<dbReference type="GO" id="GO:0006011">
    <property type="term" value="P:UDP-alpha-D-glucose metabolic process"/>
    <property type="evidence" value="ECO:0007669"/>
    <property type="project" value="InterPro"/>
</dbReference>
<comment type="function">
    <text evidence="6">Binds the cellulose synthase activator, bis-(3'-5') cyclic diguanylic acid (c-di-GMP).</text>
</comment>
<evidence type="ECO:0000256" key="4">
    <source>
        <dbReference type="ARBA" id="ARBA00022989"/>
    </source>
</evidence>
<comment type="caution">
    <text evidence="8">The sequence shown here is derived from an EMBL/GenBank/DDBJ whole genome shotgun (WGS) entry which is preliminary data.</text>
</comment>
<dbReference type="Gene3D" id="2.60.120.260">
    <property type="entry name" value="Galactose-binding domain-like"/>
    <property type="match status" value="2"/>
</dbReference>
<keyword evidence="6" id="KW-0135">Cellulose biosynthesis</keyword>
<comment type="pathway">
    <text evidence="6">Glycan metabolism; bacterial cellulose biosynthesis.</text>
</comment>
<feature type="signal peptide" evidence="6">
    <location>
        <begin position="1"/>
        <end position="28"/>
    </location>
</feature>
<evidence type="ECO:0000256" key="5">
    <source>
        <dbReference type="ARBA" id="ARBA00023136"/>
    </source>
</evidence>
<feature type="region of interest" description="Disordered" evidence="7">
    <location>
        <begin position="618"/>
        <end position="660"/>
    </location>
</feature>
<keyword evidence="9" id="KW-1185">Reference proteome</keyword>
<accession>A0AAW9RD72</accession>
<dbReference type="AlphaFoldDB" id="A0AAW9RD72"/>
<evidence type="ECO:0000256" key="7">
    <source>
        <dbReference type="SAM" id="MobiDB-lite"/>
    </source>
</evidence>
<dbReference type="GO" id="GO:0030244">
    <property type="term" value="P:cellulose biosynthetic process"/>
    <property type="evidence" value="ECO:0007669"/>
    <property type="project" value="UniProtKB-KW"/>
</dbReference>
<keyword evidence="6" id="KW-0732">Signal</keyword>
<dbReference type="EMBL" id="JAZHOF010000003">
    <property type="protein sequence ID" value="MEJ8571574.1"/>
    <property type="molecule type" value="Genomic_DNA"/>
</dbReference>
<comment type="subunit">
    <text evidence="6">Tightly associated with the cellulose synthase catalytic subunit.</text>
</comment>
<evidence type="ECO:0000256" key="1">
    <source>
        <dbReference type="ARBA" id="ARBA00004162"/>
    </source>
</evidence>
<sequence length="832" mass="89170">MTVPARWLIGVRLATAAGLVLMALSAQAQQTERPFQMEPRTGDTVDERPEAPAESQPAAPGVSRPFSMDPSGNAPEPVNRAGQAPVRTMPAQGTALVDRPVLPAETFMFTGEIDSYAWTVFLTSKQAEGPARFSVRFTNSVVVVPEESWLRVTMNDQIVLETRIDASDSARTVQVDVAAGVLAPGDNKVRFQVRQSHRVDCTEQATYELWTRVFSEGTGFRFSNPQSAQITSLAELPAIGVGENGRTTIHLIQGGNPSPGVMEAALQAIQEVVLIGQFAHPVVRFADDLPADAGFGEFALIVATADTVASRLGLRPDDADQQGIFRVIPADIAGITTVVISGPTPESIRNTLERSAQQLQQAYPPTDVIETSSWWSPNVAVLSGSRGISLADLGVSSIEFAGRRFQTRFMVGLAPDFYAAAYGEATLFLDAAFASDALPESRVDVYVNNQIASTLQIRTRGGTLFSRQPINIPLKNFTPGLNEIRLEAIVKTSADAACLPGATTPTQPRFALFDSSELRFPEYARIARRPDLAPFAAGAYPYAEEGVTTILISDTDPQSLSAAGTLSARLATLRSRLIPLQVAATDAELANAAALIVGPVASLPPGILPQVGVSTNVRQTWQPSPSPGSEGSGPDITTLPRGEGAPDGPMTMRTPPGATDNLQAEWRERVTTSTWRNALVRLENWLQETFDITISSFPVELGESAMMTPPAGADLLIAQGPSFDRQHVWTLLTAPDAEDLANVTAQLTAPTLWRQISGRAATFDTASQSLSTTPVSTFEFVVTSPLTPRNVRLIAANWLSENIATYALLIAFSCVLLGISTAMLLRRIGRTE</sequence>
<dbReference type="RefSeq" id="WP_340329273.1">
    <property type="nucleotide sequence ID" value="NZ_JAZHOF010000003.1"/>
</dbReference>
<evidence type="ECO:0000256" key="6">
    <source>
        <dbReference type="RuleBase" id="RU365021"/>
    </source>
</evidence>
<protein>
    <recommendedName>
        <fullName evidence="6">Cyclic di-GMP-binding protein</fullName>
    </recommendedName>
    <alternativeName>
        <fullName evidence="6">Cellulose synthase regulatory subunit</fullName>
    </alternativeName>
</protein>
<keyword evidence="2 6" id="KW-1003">Cell membrane</keyword>
<organism evidence="8 9">
    <name type="scientific">Microbaculum marinum</name>
    <dbReference type="NCBI Taxonomy" id="1764581"/>
    <lineage>
        <taxon>Bacteria</taxon>
        <taxon>Pseudomonadati</taxon>
        <taxon>Pseudomonadota</taxon>
        <taxon>Alphaproteobacteria</taxon>
        <taxon>Hyphomicrobiales</taxon>
        <taxon>Tepidamorphaceae</taxon>
        <taxon>Microbaculum</taxon>
    </lineage>
</organism>
<evidence type="ECO:0000256" key="3">
    <source>
        <dbReference type="ARBA" id="ARBA00022692"/>
    </source>
</evidence>
<feature type="compositionally biased region" description="Basic and acidic residues" evidence="7">
    <location>
        <begin position="40"/>
        <end position="51"/>
    </location>
</feature>
<feature type="region of interest" description="Disordered" evidence="7">
    <location>
        <begin position="29"/>
        <end position="85"/>
    </location>
</feature>
<dbReference type="PANTHER" id="PTHR39083:SF1">
    <property type="entry name" value="CYCLIC DI-GMP-BINDING PROTEIN"/>
    <property type="match status" value="1"/>
</dbReference>